<evidence type="ECO:0000313" key="2">
    <source>
        <dbReference type="EMBL" id="KAF3696412.1"/>
    </source>
</evidence>
<name>A0A6G1Q1N3_CHAAH</name>
<feature type="compositionally biased region" description="Basic and acidic residues" evidence="1">
    <location>
        <begin position="231"/>
        <end position="247"/>
    </location>
</feature>
<dbReference type="Proteomes" id="UP000503349">
    <property type="component" value="Chromosome 12"/>
</dbReference>
<proteinExistence type="predicted"/>
<keyword evidence="3" id="KW-1185">Reference proteome</keyword>
<feature type="compositionally biased region" description="Polar residues" evidence="1">
    <location>
        <begin position="258"/>
        <end position="271"/>
    </location>
</feature>
<organism evidence="2 3">
    <name type="scientific">Channa argus</name>
    <name type="common">Northern snakehead</name>
    <name type="synonym">Ophicephalus argus</name>
    <dbReference type="NCBI Taxonomy" id="215402"/>
    <lineage>
        <taxon>Eukaryota</taxon>
        <taxon>Metazoa</taxon>
        <taxon>Chordata</taxon>
        <taxon>Craniata</taxon>
        <taxon>Vertebrata</taxon>
        <taxon>Euteleostomi</taxon>
        <taxon>Actinopterygii</taxon>
        <taxon>Neopterygii</taxon>
        <taxon>Teleostei</taxon>
        <taxon>Neoteleostei</taxon>
        <taxon>Acanthomorphata</taxon>
        <taxon>Anabantaria</taxon>
        <taxon>Anabantiformes</taxon>
        <taxon>Channoidei</taxon>
        <taxon>Channidae</taxon>
        <taxon>Channa</taxon>
    </lineage>
</organism>
<dbReference type="AlphaFoldDB" id="A0A6G1Q1N3"/>
<sequence length="362" mass="40010">MDLRDKLEIYIPGEAEVMSIPLRSLPNSVLRRMGVPLVDFNGSKKLTNSPKGIWICPAVIQRKGQKSTSHTEKMLSFLDREFRATPGPFRMLFVVSNPTAYKVLKDIVPGNKVSPHLCCTSSLPQGLASRTYQTAVVVYAGQIYLSIRRPSRSQGPRDTHEPQSASCSSALSTARLSSKSQKKELPNDNEPKKKLTRCKVTHGENKKGVRRKVRDVSSSKTARSVPQSTDGVHRVDRHCDKDARGEQSTEEAAVQETDWAQSQEEVANNESSECEIQDRASGEAQSTLQNSDLDSNLQSDGSEAGQSGTHSWMRREPLGAACASTSIQNDFDFKELAQDELIARTKARLRQNEAAPHNFPST</sequence>
<feature type="compositionally biased region" description="Polar residues" evidence="1">
    <location>
        <begin position="162"/>
        <end position="179"/>
    </location>
</feature>
<feature type="region of interest" description="Disordered" evidence="1">
    <location>
        <begin position="149"/>
        <end position="316"/>
    </location>
</feature>
<protein>
    <submittedName>
        <fullName evidence="2">Uncharacterized protein</fullName>
    </submittedName>
</protein>
<feature type="compositionally biased region" description="Polar residues" evidence="1">
    <location>
        <begin position="283"/>
        <end position="310"/>
    </location>
</feature>
<feature type="compositionally biased region" description="Polar residues" evidence="1">
    <location>
        <begin position="216"/>
        <end position="230"/>
    </location>
</feature>
<dbReference type="EMBL" id="CM015723">
    <property type="protein sequence ID" value="KAF3696412.1"/>
    <property type="molecule type" value="Genomic_DNA"/>
</dbReference>
<feature type="compositionally biased region" description="Basic and acidic residues" evidence="1">
    <location>
        <begin position="181"/>
        <end position="193"/>
    </location>
</feature>
<evidence type="ECO:0000256" key="1">
    <source>
        <dbReference type="SAM" id="MobiDB-lite"/>
    </source>
</evidence>
<reference evidence="2 3" key="1">
    <citation type="submission" date="2019-02" db="EMBL/GenBank/DDBJ databases">
        <title>Opniocepnalus argus genome.</title>
        <authorList>
            <person name="Zhou C."/>
            <person name="Xiao S."/>
        </authorList>
    </citation>
    <scope>NUCLEOTIDE SEQUENCE [LARGE SCALE GENOMIC DNA]</scope>
    <source>
        <strain evidence="2">OARG1902GOOAL</strain>
        <tissue evidence="2">Muscle</tissue>
    </source>
</reference>
<evidence type="ECO:0000313" key="3">
    <source>
        <dbReference type="Proteomes" id="UP000503349"/>
    </source>
</evidence>
<accession>A0A6G1Q1N3</accession>
<reference evidence="3" key="2">
    <citation type="submission" date="2019-02" db="EMBL/GenBank/DDBJ databases">
        <title>Opniocepnalus argus Var Kimnra genome.</title>
        <authorList>
            <person name="Zhou C."/>
            <person name="Xiao S."/>
        </authorList>
    </citation>
    <scope>NUCLEOTIDE SEQUENCE [LARGE SCALE GENOMIC DNA]</scope>
</reference>
<gene>
    <name evidence="2" type="ORF">EXN66_Car012090</name>
</gene>